<feature type="compositionally biased region" description="Basic and acidic residues" evidence="15">
    <location>
        <begin position="321"/>
        <end position="340"/>
    </location>
</feature>
<evidence type="ECO:0000256" key="13">
    <source>
        <dbReference type="ARBA" id="ARBA00063107"/>
    </source>
</evidence>
<evidence type="ECO:0000256" key="8">
    <source>
        <dbReference type="ARBA" id="ARBA00023015"/>
    </source>
</evidence>
<keyword evidence="6 14" id="KW-0378">Hydrolase</keyword>
<evidence type="ECO:0000256" key="10">
    <source>
        <dbReference type="ARBA" id="ARBA00023242"/>
    </source>
</evidence>
<evidence type="ECO:0000256" key="14">
    <source>
        <dbReference type="RuleBase" id="RU366066"/>
    </source>
</evidence>
<dbReference type="Pfam" id="PF25505">
    <property type="entry name" value="ARM_CPL3"/>
    <property type="match status" value="1"/>
</dbReference>
<comment type="cofactor">
    <cofactor evidence="1">
        <name>Mn(2+)</name>
        <dbReference type="ChEBI" id="CHEBI:29035"/>
    </cofactor>
</comment>
<dbReference type="CDD" id="cd17729">
    <property type="entry name" value="BRCT_CTDP1"/>
    <property type="match status" value="1"/>
</dbReference>
<dbReference type="KEGG" id="smo:SELMODRAFT_405568"/>
<organism evidence="19">
    <name type="scientific">Selaginella moellendorffii</name>
    <name type="common">Spikemoss</name>
    <dbReference type="NCBI Taxonomy" id="88036"/>
    <lineage>
        <taxon>Eukaryota</taxon>
        <taxon>Viridiplantae</taxon>
        <taxon>Streptophyta</taxon>
        <taxon>Embryophyta</taxon>
        <taxon>Tracheophyta</taxon>
        <taxon>Lycopodiopsida</taxon>
        <taxon>Selaginellales</taxon>
        <taxon>Selaginellaceae</taxon>
        <taxon>Selaginella</taxon>
    </lineage>
</organism>
<comment type="subcellular location">
    <subcellularLocation>
        <location evidence="3 14">Nucleus</location>
    </subcellularLocation>
</comment>
<feature type="region of interest" description="Disordered" evidence="15">
    <location>
        <begin position="238"/>
        <end position="365"/>
    </location>
</feature>
<feature type="region of interest" description="Disordered" evidence="15">
    <location>
        <begin position="49"/>
        <end position="84"/>
    </location>
</feature>
<dbReference type="Gene3D" id="3.40.50.10190">
    <property type="entry name" value="BRCT domain"/>
    <property type="match status" value="1"/>
</dbReference>
<dbReference type="InterPro" id="IPR011947">
    <property type="entry name" value="FCP1_euk"/>
</dbReference>
<dbReference type="FunFam" id="3.40.50.10190:FF:000014">
    <property type="entry name" value="RNA polymerase II C-terminal domain phosphatase-like 3"/>
    <property type="match status" value="1"/>
</dbReference>
<evidence type="ECO:0000256" key="6">
    <source>
        <dbReference type="ARBA" id="ARBA00022801"/>
    </source>
</evidence>
<gene>
    <name evidence="18" type="ORF">SELMODRAFT_405568</name>
</gene>
<dbReference type="NCBIfam" id="TIGR02250">
    <property type="entry name" value="FCP1_euk"/>
    <property type="match status" value="1"/>
</dbReference>
<dbReference type="GO" id="GO:0008420">
    <property type="term" value="F:RNA polymerase II CTD heptapeptide repeat phosphatase activity"/>
    <property type="evidence" value="ECO:0000318"/>
    <property type="project" value="GO_Central"/>
</dbReference>
<dbReference type="Pfam" id="PF03031">
    <property type="entry name" value="NIF"/>
    <property type="match status" value="1"/>
</dbReference>
<evidence type="ECO:0000313" key="19">
    <source>
        <dbReference type="Proteomes" id="UP000001514"/>
    </source>
</evidence>
<sequence length="766" mass="85817">MATQFAIGLAALENPVDPQGDFDDDHEEGEISDDDDDVFVATAAAERIESSAAVSTSGNGSIRSPKTQHHVNSGRRDSESKHDNSIQTVVKLVNNVSVGNACKSPNDACAQLHDALQILEELDQPSKKSPNCELVQSLVLKILDKIRIVYCVYNAIGDEQKPGVLQSLAKLAKFYTDKLFTAKQVEELKALYEAVNPKLETSSDGKEHAYIPWDGGTSAEHPTSSSLTSYTHYMSASFPMDDLPPSPTPSKEDEAARYGKTLTDKTETGSQPVLKPRDPRRGALEGNPSRKREALKPDSQTSKRQKLQSEAAPRSGGWLEPEAKDGKSILMKPRDPRRALSETTNQEEQHITSLENGTVRPPKPPELRNQVKDTVEVLPPSNIPGLFPSIPGLEAGSPPVLQNGTELDIHPELQEFLIDLDEAERIAFIKERQRRMDEQDKMLSEKKLCLVLDLDHTLLNSAKFMEIEQEWDRFLRATETIERNKDAKEGTRRELYRFPYMSMWTKLRPGIWRFLARASQLYELHLYTMGNKAYATEMAKLLDPTGVLFAGRVISKGDDGDALYGDEKTPRSKDLDGVLGMESAVLIIDDSARVWPHHKDNLIVVERYMYFPCSRKQFGLPGPSLLEVGHDEREADGMLASILGVVERVHEEFYSRPLPKEVDIREVLSVVQRRILGGCKIIFSRVFPVEETQPQLHPLWRMAEQFGAVCTTRMEEDVTHVVAISMGTDKSNWALATGRFLVRPAWVEASTVLYRRANERDFPVPP</sequence>
<dbReference type="STRING" id="88036.D8QZ05"/>
<keyword evidence="19" id="KW-1185">Reference proteome</keyword>
<name>D8QZ05_SELML</name>
<evidence type="ECO:0000256" key="15">
    <source>
        <dbReference type="SAM" id="MobiDB-lite"/>
    </source>
</evidence>
<keyword evidence="7" id="KW-0694">RNA-binding</keyword>
<evidence type="ECO:0000256" key="5">
    <source>
        <dbReference type="ARBA" id="ARBA00022723"/>
    </source>
</evidence>
<evidence type="ECO:0000256" key="4">
    <source>
        <dbReference type="ARBA" id="ARBA00022491"/>
    </source>
</evidence>
<dbReference type="GO" id="GO:0046872">
    <property type="term" value="F:metal ion binding"/>
    <property type="evidence" value="ECO:0007669"/>
    <property type="project" value="UniProtKB-KW"/>
</dbReference>
<dbReference type="SMART" id="SM00577">
    <property type="entry name" value="CPDc"/>
    <property type="match status" value="1"/>
</dbReference>
<dbReference type="OrthoDB" id="10249888at2759"/>
<dbReference type="eggNOG" id="KOG0323">
    <property type="taxonomic scope" value="Eukaryota"/>
</dbReference>
<dbReference type="Gene3D" id="3.40.50.1000">
    <property type="entry name" value="HAD superfamily/HAD-like"/>
    <property type="match status" value="1"/>
</dbReference>
<dbReference type="InterPro" id="IPR057473">
    <property type="entry name" value="ARM_CPL3"/>
</dbReference>
<dbReference type="SMART" id="SM00292">
    <property type="entry name" value="BRCT"/>
    <property type="match status" value="1"/>
</dbReference>
<keyword evidence="9" id="KW-0804">Transcription</keyword>
<dbReference type="SUPFAM" id="SSF52113">
    <property type="entry name" value="BRCT domain"/>
    <property type="match status" value="1"/>
</dbReference>
<evidence type="ECO:0000256" key="7">
    <source>
        <dbReference type="ARBA" id="ARBA00022884"/>
    </source>
</evidence>
<dbReference type="GO" id="GO:0003723">
    <property type="term" value="F:RNA binding"/>
    <property type="evidence" value="ECO:0007669"/>
    <property type="project" value="UniProtKB-KW"/>
</dbReference>
<dbReference type="PROSITE" id="PS50969">
    <property type="entry name" value="FCP1"/>
    <property type="match status" value="1"/>
</dbReference>
<dbReference type="Pfam" id="PF12738">
    <property type="entry name" value="PTCB-BRCT"/>
    <property type="match status" value="1"/>
</dbReference>
<dbReference type="GO" id="GO:0009651">
    <property type="term" value="P:response to salt stress"/>
    <property type="evidence" value="ECO:0007669"/>
    <property type="project" value="UniProtKB-ARBA"/>
</dbReference>
<dbReference type="Gramene" id="EFJ34703">
    <property type="protein sequence ID" value="EFJ34703"/>
    <property type="gene ID" value="SELMODRAFT_405568"/>
</dbReference>
<dbReference type="PANTHER" id="PTHR23081">
    <property type="entry name" value="RNA POLYMERASE II CTD PHOSPHATASE"/>
    <property type="match status" value="1"/>
</dbReference>
<feature type="domain" description="FCP1 homology" evidence="17">
    <location>
        <begin position="443"/>
        <end position="628"/>
    </location>
</feature>
<evidence type="ECO:0000256" key="12">
    <source>
        <dbReference type="ARBA" id="ARBA00048336"/>
    </source>
</evidence>
<keyword evidence="8" id="KW-0805">Transcription regulation</keyword>
<dbReference type="InterPro" id="IPR039189">
    <property type="entry name" value="Fcp1"/>
</dbReference>
<proteinExistence type="predicted"/>
<feature type="compositionally biased region" description="Polar residues" evidence="15">
    <location>
        <begin position="341"/>
        <end position="356"/>
    </location>
</feature>
<evidence type="ECO:0000259" key="17">
    <source>
        <dbReference type="PROSITE" id="PS50969"/>
    </source>
</evidence>
<reference evidence="18 19" key="1">
    <citation type="journal article" date="2011" name="Science">
        <title>The Selaginella genome identifies genetic changes associated with the evolution of vascular plants.</title>
        <authorList>
            <person name="Banks J.A."/>
            <person name="Nishiyama T."/>
            <person name="Hasebe M."/>
            <person name="Bowman J.L."/>
            <person name="Gribskov M."/>
            <person name="dePamphilis C."/>
            <person name="Albert V.A."/>
            <person name="Aono N."/>
            <person name="Aoyama T."/>
            <person name="Ambrose B.A."/>
            <person name="Ashton N.W."/>
            <person name="Axtell M.J."/>
            <person name="Barker E."/>
            <person name="Barker M.S."/>
            <person name="Bennetzen J.L."/>
            <person name="Bonawitz N.D."/>
            <person name="Chapple C."/>
            <person name="Cheng C."/>
            <person name="Correa L.G."/>
            <person name="Dacre M."/>
            <person name="DeBarry J."/>
            <person name="Dreyer I."/>
            <person name="Elias M."/>
            <person name="Engstrom E.M."/>
            <person name="Estelle M."/>
            <person name="Feng L."/>
            <person name="Finet C."/>
            <person name="Floyd S.K."/>
            <person name="Frommer W.B."/>
            <person name="Fujita T."/>
            <person name="Gramzow L."/>
            <person name="Gutensohn M."/>
            <person name="Harholt J."/>
            <person name="Hattori M."/>
            <person name="Heyl A."/>
            <person name="Hirai T."/>
            <person name="Hiwatashi Y."/>
            <person name="Ishikawa M."/>
            <person name="Iwata M."/>
            <person name="Karol K.G."/>
            <person name="Koehler B."/>
            <person name="Kolukisaoglu U."/>
            <person name="Kubo M."/>
            <person name="Kurata T."/>
            <person name="Lalonde S."/>
            <person name="Li K."/>
            <person name="Li Y."/>
            <person name="Litt A."/>
            <person name="Lyons E."/>
            <person name="Manning G."/>
            <person name="Maruyama T."/>
            <person name="Michael T.P."/>
            <person name="Mikami K."/>
            <person name="Miyazaki S."/>
            <person name="Morinaga S."/>
            <person name="Murata T."/>
            <person name="Mueller-Roeber B."/>
            <person name="Nelson D.R."/>
            <person name="Obara M."/>
            <person name="Oguri Y."/>
            <person name="Olmstead R.G."/>
            <person name="Onodera N."/>
            <person name="Petersen B.L."/>
            <person name="Pils B."/>
            <person name="Prigge M."/>
            <person name="Rensing S.A."/>
            <person name="Riano-Pachon D.M."/>
            <person name="Roberts A.W."/>
            <person name="Sato Y."/>
            <person name="Scheller H.V."/>
            <person name="Schulz B."/>
            <person name="Schulz C."/>
            <person name="Shakirov E.V."/>
            <person name="Shibagaki N."/>
            <person name="Shinohara N."/>
            <person name="Shippen D.E."/>
            <person name="Soerensen I."/>
            <person name="Sotooka R."/>
            <person name="Sugimoto N."/>
            <person name="Sugita M."/>
            <person name="Sumikawa N."/>
            <person name="Tanurdzic M."/>
            <person name="Theissen G."/>
            <person name="Ulvskov P."/>
            <person name="Wakazuki S."/>
            <person name="Weng J.K."/>
            <person name="Willats W.W."/>
            <person name="Wipf D."/>
            <person name="Wolf P.G."/>
            <person name="Yang L."/>
            <person name="Zimmer A.D."/>
            <person name="Zhu Q."/>
            <person name="Mitros T."/>
            <person name="Hellsten U."/>
            <person name="Loque D."/>
            <person name="Otillar R."/>
            <person name="Salamov A."/>
            <person name="Schmutz J."/>
            <person name="Shapiro H."/>
            <person name="Lindquist E."/>
            <person name="Lucas S."/>
            <person name="Rokhsar D."/>
            <person name="Grigoriev I.V."/>
        </authorList>
    </citation>
    <scope>NUCLEOTIDE SEQUENCE [LARGE SCALE GENOMIC DNA]</scope>
</reference>
<dbReference type="FunFam" id="3.40.50.1000:FF:000098">
    <property type="entry name" value="RNA polymerase II C-terminal domain phosphatase-like 3"/>
    <property type="match status" value="1"/>
</dbReference>
<keyword evidence="5" id="KW-0479">Metal-binding</keyword>
<evidence type="ECO:0000259" key="16">
    <source>
        <dbReference type="PROSITE" id="PS50172"/>
    </source>
</evidence>
<evidence type="ECO:0000256" key="11">
    <source>
        <dbReference type="ARBA" id="ARBA00047761"/>
    </source>
</evidence>
<feature type="region of interest" description="Disordered" evidence="15">
    <location>
        <begin position="1"/>
        <end position="35"/>
    </location>
</feature>
<comment type="function">
    <text evidence="14">This promotes the activity of RNA polymerase II.</text>
</comment>
<dbReference type="SUPFAM" id="SSF56784">
    <property type="entry name" value="HAD-like"/>
    <property type="match status" value="1"/>
</dbReference>
<dbReference type="Proteomes" id="UP000001514">
    <property type="component" value="Unassembled WGS sequence"/>
</dbReference>
<dbReference type="HOGENOM" id="CLU_364643_0_0_1"/>
<evidence type="ECO:0000313" key="18">
    <source>
        <dbReference type="EMBL" id="EFJ34703.1"/>
    </source>
</evidence>
<dbReference type="GO" id="GO:0005634">
    <property type="term" value="C:nucleus"/>
    <property type="evidence" value="ECO:0007669"/>
    <property type="project" value="UniProtKB-SubCell"/>
</dbReference>
<keyword evidence="4" id="KW-0678">Repressor</keyword>
<comment type="catalytic activity">
    <reaction evidence="12 14">
        <text>O-phospho-L-threonyl-[protein] + H2O = L-threonyl-[protein] + phosphate</text>
        <dbReference type="Rhea" id="RHEA:47004"/>
        <dbReference type="Rhea" id="RHEA-COMP:11060"/>
        <dbReference type="Rhea" id="RHEA-COMP:11605"/>
        <dbReference type="ChEBI" id="CHEBI:15377"/>
        <dbReference type="ChEBI" id="CHEBI:30013"/>
        <dbReference type="ChEBI" id="CHEBI:43474"/>
        <dbReference type="ChEBI" id="CHEBI:61977"/>
        <dbReference type="EC" id="3.1.3.16"/>
    </reaction>
</comment>
<evidence type="ECO:0000256" key="2">
    <source>
        <dbReference type="ARBA" id="ARBA00001946"/>
    </source>
</evidence>
<feature type="compositionally biased region" description="Basic and acidic residues" evidence="15">
    <location>
        <begin position="74"/>
        <end position="84"/>
    </location>
</feature>
<accession>D8QZ05</accession>
<dbReference type="InterPro" id="IPR036420">
    <property type="entry name" value="BRCT_dom_sf"/>
</dbReference>
<feature type="domain" description="BRCT" evidence="16">
    <location>
        <begin position="671"/>
        <end position="764"/>
    </location>
</feature>
<evidence type="ECO:0000256" key="1">
    <source>
        <dbReference type="ARBA" id="ARBA00001936"/>
    </source>
</evidence>
<dbReference type="InterPro" id="IPR004274">
    <property type="entry name" value="FCP1_dom"/>
</dbReference>
<comment type="catalytic activity">
    <reaction evidence="11 14">
        <text>O-phospho-L-seryl-[protein] + H2O = L-seryl-[protein] + phosphate</text>
        <dbReference type="Rhea" id="RHEA:20629"/>
        <dbReference type="Rhea" id="RHEA-COMP:9863"/>
        <dbReference type="Rhea" id="RHEA-COMP:11604"/>
        <dbReference type="ChEBI" id="CHEBI:15377"/>
        <dbReference type="ChEBI" id="CHEBI:29999"/>
        <dbReference type="ChEBI" id="CHEBI:43474"/>
        <dbReference type="ChEBI" id="CHEBI:83421"/>
        <dbReference type="EC" id="3.1.3.16"/>
    </reaction>
</comment>
<evidence type="ECO:0000256" key="3">
    <source>
        <dbReference type="ARBA" id="ARBA00004123"/>
    </source>
</evidence>
<dbReference type="AlphaFoldDB" id="D8QZ05"/>
<feature type="region of interest" description="Disordered" evidence="15">
    <location>
        <begin position="202"/>
        <end position="226"/>
    </location>
</feature>
<dbReference type="InterPro" id="IPR036412">
    <property type="entry name" value="HAD-like_sf"/>
</dbReference>
<comment type="cofactor">
    <cofactor evidence="2">
        <name>Mg(2+)</name>
        <dbReference type="ChEBI" id="CHEBI:18420"/>
    </cofactor>
</comment>
<feature type="compositionally biased region" description="Basic and acidic residues" evidence="15">
    <location>
        <begin position="275"/>
        <end position="296"/>
    </location>
</feature>
<keyword evidence="10 14" id="KW-0539">Nucleus</keyword>
<dbReference type="PANTHER" id="PTHR23081:SF2">
    <property type="entry name" value="RNA POLYMERASE II C-TERMINAL DOMAIN PHOSPHATASE-LIKE 3"/>
    <property type="match status" value="1"/>
</dbReference>
<evidence type="ECO:0000256" key="9">
    <source>
        <dbReference type="ARBA" id="ARBA00023163"/>
    </source>
</evidence>
<protein>
    <recommendedName>
        <fullName evidence="14">RNA polymerase II C-terminal domain phosphatase-like</fullName>
        <ecNumber evidence="14">3.1.3.16</ecNumber>
    </recommendedName>
</protein>
<dbReference type="InterPro" id="IPR023214">
    <property type="entry name" value="HAD_sf"/>
</dbReference>
<dbReference type="InParanoid" id="D8QZ05"/>
<dbReference type="EC" id="3.1.3.16" evidence="14"/>
<feature type="compositionally biased region" description="Basic and acidic residues" evidence="15">
    <location>
        <begin position="250"/>
        <end position="267"/>
    </location>
</feature>
<dbReference type="CDD" id="cd07521">
    <property type="entry name" value="HAD_FCP1-like"/>
    <property type="match status" value="1"/>
</dbReference>
<feature type="compositionally biased region" description="Polar residues" evidence="15">
    <location>
        <begin position="52"/>
        <end position="65"/>
    </location>
</feature>
<dbReference type="EMBL" id="GL377569">
    <property type="protein sequence ID" value="EFJ34703.1"/>
    <property type="molecule type" value="Genomic_DNA"/>
</dbReference>
<comment type="subunit">
    <text evidence="13">Interacts with RAP74.</text>
</comment>
<dbReference type="InterPro" id="IPR001357">
    <property type="entry name" value="BRCT_dom"/>
</dbReference>
<feature type="compositionally biased region" description="Acidic residues" evidence="15">
    <location>
        <begin position="20"/>
        <end position="35"/>
    </location>
</feature>
<dbReference type="PROSITE" id="PS50172">
    <property type="entry name" value="BRCT"/>
    <property type="match status" value="1"/>
</dbReference>